<proteinExistence type="predicted"/>
<evidence type="ECO:0000313" key="1">
    <source>
        <dbReference type="EMBL" id="CAI5765432.1"/>
    </source>
</evidence>
<gene>
    <name evidence="1" type="ORF">PODLI_1B032933</name>
</gene>
<protein>
    <submittedName>
        <fullName evidence="1">Uncharacterized protein</fullName>
    </submittedName>
</protein>
<keyword evidence="2" id="KW-1185">Reference proteome</keyword>
<name>A0AA35JUN8_9SAUR</name>
<dbReference type="Proteomes" id="UP001178461">
    <property type="component" value="Chromosome 2"/>
</dbReference>
<accession>A0AA35JUN8</accession>
<sequence>MQRQQLGEAMAPNRIKIRNSHVYHKGSTSTKTFLCILGSLTGEKKDEALGWELTSLKRLAWELNYRTDLLNEE</sequence>
<evidence type="ECO:0000313" key="2">
    <source>
        <dbReference type="Proteomes" id="UP001178461"/>
    </source>
</evidence>
<reference evidence="1" key="1">
    <citation type="submission" date="2022-12" db="EMBL/GenBank/DDBJ databases">
        <authorList>
            <person name="Alioto T."/>
            <person name="Alioto T."/>
            <person name="Gomez Garrido J."/>
        </authorList>
    </citation>
    <scope>NUCLEOTIDE SEQUENCE</scope>
</reference>
<organism evidence="1 2">
    <name type="scientific">Podarcis lilfordi</name>
    <name type="common">Lilford's wall lizard</name>
    <dbReference type="NCBI Taxonomy" id="74358"/>
    <lineage>
        <taxon>Eukaryota</taxon>
        <taxon>Metazoa</taxon>
        <taxon>Chordata</taxon>
        <taxon>Craniata</taxon>
        <taxon>Vertebrata</taxon>
        <taxon>Euteleostomi</taxon>
        <taxon>Lepidosauria</taxon>
        <taxon>Squamata</taxon>
        <taxon>Bifurcata</taxon>
        <taxon>Unidentata</taxon>
        <taxon>Episquamata</taxon>
        <taxon>Laterata</taxon>
        <taxon>Lacertibaenia</taxon>
        <taxon>Lacertidae</taxon>
        <taxon>Podarcis</taxon>
    </lineage>
</organism>
<dbReference type="AlphaFoldDB" id="A0AA35JUN8"/>
<dbReference type="EMBL" id="OX395127">
    <property type="protein sequence ID" value="CAI5765432.1"/>
    <property type="molecule type" value="Genomic_DNA"/>
</dbReference>